<dbReference type="OrthoDB" id="25586at2759"/>
<dbReference type="InterPro" id="IPR045047">
    <property type="entry name" value="Ard1-like"/>
</dbReference>
<dbReference type="CDD" id="cd04301">
    <property type="entry name" value="NAT_SF"/>
    <property type="match status" value="1"/>
</dbReference>
<feature type="domain" description="N-acetyltransferase" evidence="4">
    <location>
        <begin position="1"/>
        <end position="153"/>
    </location>
</feature>
<dbReference type="Pfam" id="PF00583">
    <property type="entry name" value="Acetyltransf_1"/>
    <property type="match status" value="1"/>
</dbReference>
<proteinExistence type="inferred from homology"/>
<dbReference type="GO" id="GO:1990189">
    <property type="term" value="F:protein N-terminal-serine acetyltransferase activity"/>
    <property type="evidence" value="ECO:0007669"/>
    <property type="project" value="TreeGrafter"/>
</dbReference>
<dbReference type="PANTHER" id="PTHR23091">
    <property type="entry name" value="N-TERMINAL ACETYLTRANSFERASE"/>
    <property type="match status" value="1"/>
</dbReference>
<dbReference type="InterPro" id="IPR000182">
    <property type="entry name" value="GNAT_dom"/>
</dbReference>
<evidence type="ECO:0000313" key="6">
    <source>
        <dbReference type="Proteomes" id="UP000186594"/>
    </source>
</evidence>
<reference evidence="5 6" key="1">
    <citation type="submission" date="2016-04" db="EMBL/GenBank/DDBJ databases">
        <title>Evolutionary innovation and constraint leading to complex multicellularity in the Ascomycota.</title>
        <authorList>
            <person name="Cisse O."/>
            <person name="Nguyen A."/>
            <person name="Hewitt D.A."/>
            <person name="Jedd G."/>
            <person name="Stajich J.E."/>
        </authorList>
    </citation>
    <scope>NUCLEOTIDE SEQUENCE [LARGE SCALE GENOMIC DNA]</scope>
    <source>
        <strain evidence="5 6">DAH-3</strain>
    </source>
</reference>
<organism evidence="5 6">
    <name type="scientific">Neolecta irregularis (strain DAH-3)</name>
    <dbReference type="NCBI Taxonomy" id="1198029"/>
    <lineage>
        <taxon>Eukaryota</taxon>
        <taxon>Fungi</taxon>
        <taxon>Dikarya</taxon>
        <taxon>Ascomycota</taxon>
        <taxon>Taphrinomycotina</taxon>
        <taxon>Neolectales</taxon>
        <taxon>Neolectaceae</taxon>
        <taxon>Neolecta</taxon>
    </lineage>
</organism>
<protein>
    <submittedName>
        <fullName evidence="5">N-terminal acetyltransferase A complex catalytic subunit ard1</fullName>
    </submittedName>
</protein>
<sequence length="174" mass="19928">MDLRQATIDDLPGMQACNLSNLPENYTMKYYLYHLLTWPQLSWVAVNPKGVIVGYVLAKMEEDPADGIQHGHITSVSVMRTYRRLGFAEKLMRLSQRAMVENFNAEYVSLHVRESNKAALHLYKGTLDFKVNEVEKGYYADGEDAYAMRKELKYLKTENKAITRLITEVAALAM</sequence>
<dbReference type="STRING" id="1198029.A0A1U7LWF8"/>
<evidence type="ECO:0000256" key="3">
    <source>
        <dbReference type="ARBA" id="ARBA00025786"/>
    </source>
</evidence>
<evidence type="ECO:0000256" key="2">
    <source>
        <dbReference type="ARBA" id="ARBA00023315"/>
    </source>
</evidence>
<dbReference type="SUPFAM" id="SSF55729">
    <property type="entry name" value="Acyl-CoA N-acyltransferases (Nat)"/>
    <property type="match status" value="1"/>
</dbReference>
<keyword evidence="2" id="KW-0012">Acyltransferase</keyword>
<dbReference type="InterPro" id="IPR016181">
    <property type="entry name" value="Acyl_CoA_acyltransferase"/>
</dbReference>
<evidence type="ECO:0000259" key="4">
    <source>
        <dbReference type="PROSITE" id="PS51186"/>
    </source>
</evidence>
<dbReference type="Proteomes" id="UP000186594">
    <property type="component" value="Unassembled WGS sequence"/>
</dbReference>
<dbReference type="FunFam" id="3.40.630.30:FF:000037">
    <property type="entry name" value="N-alpha-acetyltransferase daf-31-like"/>
    <property type="match status" value="1"/>
</dbReference>
<dbReference type="Gene3D" id="3.40.630.30">
    <property type="match status" value="1"/>
</dbReference>
<dbReference type="PANTHER" id="PTHR23091:SF4">
    <property type="entry name" value="N-TERMINAL AMINO-ACID N(ALPHA)-ACETYLTRANSFERASE NATA"/>
    <property type="match status" value="1"/>
</dbReference>
<accession>A0A1U7LWF8</accession>
<gene>
    <name evidence="5" type="ORF">NEOLI_001760</name>
</gene>
<dbReference type="GO" id="GO:0031415">
    <property type="term" value="C:NatA complex"/>
    <property type="evidence" value="ECO:0007669"/>
    <property type="project" value="InterPro"/>
</dbReference>
<dbReference type="EMBL" id="LXFE01000139">
    <property type="protein sequence ID" value="OLL26882.1"/>
    <property type="molecule type" value="Genomic_DNA"/>
</dbReference>
<keyword evidence="1 5" id="KW-0808">Transferase</keyword>
<dbReference type="GO" id="GO:1990190">
    <property type="term" value="F:protein-N-terminal-glutamate acetyltransferase activity"/>
    <property type="evidence" value="ECO:0007669"/>
    <property type="project" value="TreeGrafter"/>
</dbReference>
<name>A0A1U7LWF8_NEOID</name>
<dbReference type="OMA" id="MSMQNAN"/>
<evidence type="ECO:0000256" key="1">
    <source>
        <dbReference type="ARBA" id="ARBA00022679"/>
    </source>
</evidence>
<comment type="caution">
    <text evidence="5">The sequence shown here is derived from an EMBL/GenBank/DDBJ whole genome shotgun (WGS) entry which is preliminary data.</text>
</comment>
<comment type="similarity">
    <text evidence="3">Belongs to the acetyltransferase family. ARD1 subfamily.</text>
</comment>
<keyword evidence="6" id="KW-1185">Reference proteome</keyword>
<dbReference type="PROSITE" id="PS51186">
    <property type="entry name" value="GNAT"/>
    <property type="match status" value="1"/>
</dbReference>
<dbReference type="AlphaFoldDB" id="A0A1U7LWF8"/>
<evidence type="ECO:0000313" key="5">
    <source>
        <dbReference type="EMBL" id="OLL26882.1"/>
    </source>
</evidence>